<dbReference type="AlphaFoldDB" id="D5CS86"/>
<accession>D5CS86</accession>
<dbReference type="PANTHER" id="PTHR35849">
    <property type="entry name" value="BLR2341 PROTEIN"/>
    <property type="match status" value="1"/>
</dbReference>
<dbReference type="InterPro" id="IPR036513">
    <property type="entry name" value="STAS_dom_sf"/>
</dbReference>
<dbReference type="RefSeq" id="WP_013029720.1">
    <property type="nucleotide sequence ID" value="NC_013959.1"/>
</dbReference>
<dbReference type="PROSITE" id="PS50801">
    <property type="entry name" value="STAS"/>
    <property type="match status" value="1"/>
</dbReference>
<dbReference type="OrthoDB" id="8527158at2"/>
<dbReference type="KEGG" id="slt:Slit_1589"/>
<dbReference type="Gene3D" id="3.30.750.24">
    <property type="entry name" value="STAS domain"/>
    <property type="match status" value="1"/>
</dbReference>
<dbReference type="PANTHER" id="PTHR35849:SF2">
    <property type="entry name" value="BLR2341 PROTEIN"/>
    <property type="match status" value="1"/>
</dbReference>
<proteinExistence type="predicted"/>
<dbReference type="InterPro" id="IPR052746">
    <property type="entry name" value="MlaB_ABC_Transporter"/>
</dbReference>
<dbReference type="Proteomes" id="UP000001625">
    <property type="component" value="Chromosome"/>
</dbReference>
<dbReference type="InterPro" id="IPR002645">
    <property type="entry name" value="STAS_dom"/>
</dbReference>
<gene>
    <name evidence="2" type="ordered locus">Slit_1589</name>
</gene>
<name>D5CS86_SIDLE</name>
<dbReference type="InterPro" id="IPR058548">
    <property type="entry name" value="MlaB-like_STAS"/>
</dbReference>
<protein>
    <submittedName>
        <fullName evidence="2">Anti-sigma-factor antagonist</fullName>
    </submittedName>
</protein>
<dbReference type="Pfam" id="PF13466">
    <property type="entry name" value="STAS_2"/>
    <property type="match status" value="1"/>
</dbReference>
<evidence type="ECO:0000313" key="2">
    <source>
        <dbReference type="EMBL" id="ADE11822.1"/>
    </source>
</evidence>
<keyword evidence="3" id="KW-1185">Reference proteome</keyword>
<evidence type="ECO:0000313" key="3">
    <source>
        <dbReference type="Proteomes" id="UP000001625"/>
    </source>
</evidence>
<dbReference type="EMBL" id="CP001965">
    <property type="protein sequence ID" value="ADE11822.1"/>
    <property type="molecule type" value="Genomic_DNA"/>
</dbReference>
<dbReference type="HOGENOM" id="CLU_115403_14_0_4"/>
<dbReference type="STRING" id="580332.Slit_1589"/>
<organism evidence="2 3">
    <name type="scientific">Sideroxydans lithotrophicus (strain ES-1)</name>
    <dbReference type="NCBI Taxonomy" id="580332"/>
    <lineage>
        <taxon>Bacteria</taxon>
        <taxon>Pseudomonadati</taxon>
        <taxon>Pseudomonadota</taxon>
        <taxon>Betaproteobacteria</taxon>
        <taxon>Nitrosomonadales</taxon>
        <taxon>Gallionellaceae</taxon>
        <taxon>Sideroxydans</taxon>
    </lineage>
</organism>
<feature type="domain" description="STAS" evidence="1">
    <location>
        <begin position="1"/>
        <end position="92"/>
    </location>
</feature>
<evidence type="ECO:0000259" key="1">
    <source>
        <dbReference type="PROSITE" id="PS50801"/>
    </source>
</evidence>
<reference evidence="2 3" key="1">
    <citation type="submission" date="2010-03" db="EMBL/GenBank/DDBJ databases">
        <title>Complete sequence of Sideroxydans lithotrophicus ES-1.</title>
        <authorList>
            <consortium name="US DOE Joint Genome Institute"/>
            <person name="Lucas S."/>
            <person name="Copeland A."/>
            <person name="Lapidus A."/>
            <person name="Cheng J.-F."/>
            <person name="Bruce D."/>
            <person name="Goodwin L."/>
            <person name="Pitluck S."/>
            <person name="Munk A.C."/>
            <person name="Detter J.C."/>
            <person name="Han C."/>
            <person name="Tapia R."/>
            <person name="Larimer F."/>
            <person name="Land M."/>
            <person name="Hauser L."/>
            <person name="Kyrpides N."/>
            <person name="Ivanova N."/>
            <person name="Emerson D."/>
            <person name="Woyke T."/>
        </authorList>
    </citation>
    <scope>NUCLEOTIDE SEQUENCE [LARGE SCALE GENOMIC DNA]</scope>
    <source>
        <strain evidence="2 3">ES-1</strain>
    </source>
</reference>
<dbReference type="SUPFAM" id="SSF52091">
    <property type="entry name" value="SpoIIaa-like"/>
    <property type="match status" value="1"/>
</dbReference>
<dbReference type="CDD" id="cd07043">
    <property type="entry name" value="STAS_anti-anti-sigma_factors"/>
    <property type="match status" value="1"/>
</dbReference>
<sequence length="108" mass="11900">MSQRENSSSGKAGFAIEGELTIYRAAELKDVIYPHINHADVIEIDLSRVSEIDSAGLQLLVSAKLEAMIRDKQLHLVGHSKPVQEMLDLCDLGGFFGDQIVIFSHPSH</sequence>
<dbReference type="eggNOG" id="COG1366">
    <property type="taxonomic scope" value="Bacteria"/>
</dbReference>